<proteinExistence type="predicted"/>
<dbReference type="InterPro" id="IPR013783">
    <property type="entry name" value="Ig-like_fold"/>
</dbReference>
<dbReference type="InterPro" id="IPR015919">
    <property type="entry name" value="Cadherin-like_sf"/>
</dbReference>
<protein>
    <submittedName>
        <fullName evidence="4">Ig domain-containing protein</fullName>
    </submittedName>
</protein>
<dbReference type="Gene3D" id="2.60.40.10">
    <property type="entry name" value="Immunoglobulins"/>
    <property type="match status" value="2"/>
</dbReference>
<sequence>MLFARVAAILATVLVLSACAGREGSGGGPVLPTISLPSTTVGQAYEVRLTATGGTEPLRYAVEEVPDGFSFYADTGLLKGPAAAEGLYTVYVGVTDASGESDARAYALRVYPPPRVSSVALPASTLHASYAFSLVATGGQPPLKWTLLEGTLPLGLRLSENGDIAGVVTDTIPGLFVVRVQDANGAQATGQLSLAVNEPPPDSGTPDSGTPDSGTPDSGIPDSGTPDSGTPDSGTPDAGSPLPLSIGNWNLEWFGSTTNGPSDESLQLSNVRAVMADAGVDFWALQEVVNAGTLTQLKQALPGYDGFAANDARVIYGASYYTATEQKPAVLFKSGTVQVLAAEIILTSFNSEFAGRPPLQLRLRVTRGSTSVELFAIVLHMKAQTGGIDDYYQRQAAGAALKQYLDSQLSSFRVIVLGDWNDDVDISIYRDSGSYLPSPYQNFVEAPASYQFLTMPLSVSGVGSTVGYSTFIDHQLITNELFNNYVGDSTKVLYPAILDYGTTTSDHYPIQSRFDFGH</sequence>
<dbReference type="EMBL" id="JAQNDM010000002">
    <property type="protein sequence ID" value="MDC0713034.1"/>
    <property type="molecule type" value="Genomic_DNA"/>
</dbReference>
<keyword evidence="5" id="KW-1185">Reference proteome</keyword>
<dbReference type="PROSITE" id="PS51257">
    <property type="entry name" value="PROKAR_LIPOPROTEIN"/>
    <property type="match status" value="1"/>
</dbReference>
<dbReference type="Pfam" id="PF05345">
    <property type="entry name" value="He_PIG"/>
    <property type="match status" value="2"/>
</dbReference>
<dbReference type="Gene3D" id="3.60.10.10">
    <property type="entry name" value="Endonuclease/exonuclease/phosphatase"/>
    <property type="match status" value="1"/>
</dbReference>
<feature type="compositionally biased region" description="Polar residues" evidence="1">
    <location>
        <begin position="205"/>
        <end position="216"/>
    </location>
</feature>
<organism evidence="4 5">
    <name type="scientific">Stigmatella ashevillensis</name>
    <dbReference type="NCBI Taxonomy" id="2995309"/>
    <lineage>
        <taxon>Bacteria</taxon>
        <taxon>Pseudomonadati</taxon>
        <taxon>Myxococcota</taxon>
        <taxon>Myxococcia</taxon>
        <taxon>Myxococcales</taxon>
        <taxon>Cystobacterineae</taxon>
        <taxon>Archangiaceae</taxon>
        <taxon>Stigmatella</taxon>
    </lineage>
</organism>
<dbReference type="RefSeq" id="WP_272143216.1">
    <property type="nucleotide sequence ID" value="NZ_JAQNDM010000002.1"/>
</dbReference>
<feature type="chain" id="PRO_5047019705" evidence="2">
    <location>
        <begin position="21"/>
        <end position="518"/>
    </location>
</feature>
<dbReference type="SUPFAM" id="SSF56219">
    <property type="entry name" value="DNase I-like"/>
    <property type="match status" value="1"/>
</dbReference>
<evidence type="ECO:0000313" key="4">
    <source>
        <dbReference type="EMBL" id="MDC0713034.1"/>
    </source>
</evidence>
<dbReference type="InterPro" id="IPR036691">
    <property type="entry name" value="Endo/exonu/phosph_ase_sf"/>
</dbReference>
<dbReference type="Proteomes" id="UP001221838">
    <property type="component" value="Unassembled WGS sequence"/>
</dbReference>
<evidence type="ECO:0000259" key="3">
    <source>
        <dbReference type="Pfam" id="PF03372"/>
    </source>
</evidence>
<evidence type="ECO:0000256" key="1">
    <source>
        <dbReference type="SAM" id="MobiDB-lite"/>
    </source>
</evidence>
<feature type="domain" description="Endonuclease/exonuclease/phosphatase" evidence="3">
    <location>
        <begin position="248"/>
        <end position="507"/>
    </location>
</feature>
<evidence type="ECO:0000256" key="2">
    <source>
        <dbReference type="SAM" id="SignalP"/>
    </source>
</evidence>
<gene>
    <name evidence="4" type="ORF">POL68_31520</name>
</gene>
<evidence type="ECO:0000313" key="5">
    <source>
        <dbReference type="Proteomes" id="UP001221838"/>
    </source>
</evidence>
<name>A0ABT5DIX9_9BACT</name>
<feature type="signal peptide" evidence="2">
    <location>
        <begin position="1"/>
        <end position="20"/>
    </location>
</feature>
<dbReference type="Pfam" id="PF03372">
    <property type="entry name" value="Exo_endo_phos"/>
    <property type="match status" value="1"/>
</dbReference>
<dbReference type="InterPro" id="IPR005135">
    <property type="entry name" value="Endo/exonuclease/phosphatase"/>
</dbReference>
<dbReference type="SUPFAM" id="SSF49313">
    <property type="entry name" value="Cadherin-like"/>
    <property type="match status" value="1"/>
</dbReference>
<feature type="region of interest" description="Disordered" evidence="1">
    <location>
        <begin position="194"/>
        <end position="242"/>
    </location>
</feature>
<reference evidence="4 5" key="1">
    <citation type="submission" date="2022-11" db="EMBL/GenBank/DDBJ databases">
        <title>Minimal conservation of predation-associated metabolite biosynthetic gene clusters underscores biosynthetic potential of Myxococcota including descriptions for ten novel species: Archangium lansinium sp. nov., Myxococcus landrumus sp. nov., Nannocystis bai.</title>
        <authorList>
            <person name="Ahearne A."/>
            <person name="Stevens C."/>
            <person name="Dowd S."/>
        </authorList>
    </citation>
    <scope>NUCLEOTIDE SEQUENCE [LARGE SCALE GENOMIC DNA]</scope>
    <source>
        <strain evidence="4 5">NCWAL01</strain>
    </source>
</reference>
<comment type="caution">
    <text evidence="4">The sequence shown here is derived from an EMBL/GenBank/DDBJ whole genome shotgun (WGS) entry which is preliminary data.</text>
</comment>
<accession>A0ABT5DIX9</accession>
<keyword evidence="2" id="KW-0732">Signal</keyword>